<organism evidence="1 2">
    <name type="scientific">Streptomyces stelliscabiei</name>
    <dbReference type="NCBI Taxonomy" id="146820"/>
    <lineage>
        <taxon>Bacteria</taxon>
        <taxon>Bacillati</taxon>
        <taxon>Actinomycetota</taxon>
        <taxon>Actinomycetes</taxon>
        <taxon>Kitasatosporales</taxon>
        <taxon>Streptomycetaceae</taxon>
        <taxon>Streptomyces</taxon>
    </lineage>
</organism>
<dbReference type="GeneID" id="86827835"/>
<sequence length="86" mass="8975">MPGEGVDLIADRTEAHIISAARNDAAYALTMVQRPEISRAELCSLVEKLAGAVKDVAGVAELRGERLNAPVAVALADALRGALSQH</sequence>
<gene>
    <name evidence="1" type="ORF">H4687_003259</name>
</gene>
<dbReference type="EMBL" id="JADBGF010000001">
    <property type="protein sequence ID" value="MBE1597130.1"/>
    <property type="molecule type" value="Genomic_DNA"/>
</dbReference>
<evidence type="ECO:0000313" key="1">
    <source>
        <dbReference type="EMBL" id="MBE1597130.1"/>
    </source>
</evidence>
<keyword evidence="2" id="KW-1185">Reference proteome</keyword>
<name>A0A8I0P2S1_9ACTN</name>
<dbReference type="OrthoDB" id="4318450at2"/>
<dbReference type="Proteomes" id="UP000629287">
    <property type="component" value="Unassembled WGS sequence"/>
</dbReference>
<dbReference type="AlphaFoldDB" id="A0A8I0P2S1"/>
<proteinExistence type="predicted"/>
<comment type="caution">
    <text evidence="1">The sequence shown here is derived from an EMBL/GenBank/DDBJ whole genome shotgun (WGS) entry which is preliminary data.</text>
</comment>
<dbReference type="RefSeq" id="WP_046916290.1">
    <property type="nucleotide sequence ID" value="NZ_JADBGF010000001.1"/>
</dbReference>
<reference evidence="1 2" key="1">
    <citation type="submission" date="2020-10" db="EMBL/GenBank/DDBJ databases">
        <title>Sequencing the genomes of 1000 actinobacteria strains.</title>
        <authorList>
            <person name="Klenk H.-P."/>
        </authorList>
    </citation>
    <scope>NUCLEOTIDE SEQUENCE [LARGE SCALE GENOMIC DNA]</scope>
    <source>
        <strain evidence="1 2">DSM 41803</strain>
    </source>
</reference>
<accession>A0A8I0P2S1</accession>
<evidence type="ECO:0000313" key="2">
    <source>
        <dbReference type="Proteomes" id="UP000629287"/>
    </source>
</evidence>
<protein>
    <submittedName>
        <fullName evidence="1">Uncharacterized protein</fullName>
    </submittedName>
</protein>